<name>A0ABD2N5B1_9CUCU</name>
<evidence type="ECO:0000313" key="2">
    <source>
        <dbReference type="EMBL" id="KAL3273491.1"/>
    </source>
</evidence>
<gene>
    <name evidence="2" type="ORF">HHI36_014932</name>
</gene>
<comment type="caution">
    <text evidence="2">The sequence shown here is derived from an EMBL/GenBank/DDBJ whole genome shotgun (WGS) entry which is preliminary data.</text>
</comment>
<dbReference type="EMBL" id="JABFTP020000062">
    <property type="protein sequence ID" value="KAL3273491.1"/>
    <property type="molecule type" value="Genomic_DNA"/>
</dbReference>
<accession>A0ABD2N5B1</accession>
<protein>
    <recommendedName>
        <fullName evidence="1">Synaptonemal complex protein 2 Spt16M-like domain-containing protein</fullName>
    </recommendedName>
</protein>
<dbReference type="Proteomes" id="UP001516400">
    <property type="component" value="Unassembled WGS sequence"/>
</dbReference>
<dbReference type="PANTHER" id="PTHR15607">
    <property type="entry name" value="SYNAPTONEMAL COMPLEX PROTEIN-RELATED"/>
    <property type="match status" value="1"/>
</dbReference>
<organism evidence="2 3">
    <name type="scientific">Cryptolaemus montrouzieri</name>
    <dbReference type="NCBI Taxonomy" id="559131"/>
    <lineage>
        <taxon>Eukaryota</taxon>
        <taxon>Metazoa</taxon>
        <taxon>Ecdysozoa</taxon>
        <taxon>Arthropoda</taxon>
        <taxon>Hexapoda</taxon>
        <taxon>Insecta</taxon>
        <taxon>Pterygota</taxon>
        <taxon>Neoptera</taxon>
        <taxon>Endopterygota</taxon>
        <taxon>Coleoptera</taxon>
        <taxon>Polyphaga</taxon>
        <taxon>Cucujiformia</taxon>
        <taxon>Coccinelloidea</taxon>
        <taxon>Coccinellidae</taxon>
        <taxon>Scymninae</taxon>
        <taxon>Scymnini</taxon>
        <taxon>Cryptolaemus</taxon>
    </lineage>
</organism>
<dbReference type="InterPro" id="IPR040560">
    <property type="entry name" value="SYCP2_SLD"/>
</dbReference>
<dbReference type="AlphaFoldDB" id="A0ABD2N5B1"/>
<evidence type="ECO:0000259" key="1">
    <source>
        <dbReference type="Pfam" id="PF18584"/>
    </source>
</evidence>
<sequence>MSSSKEKFSDLVSNFVSEIDKYQLGDLPISQLQYFKQLILKGKELLGNEDRNNEVDILLDCIHMFLRCIIEYAGAGNAALRSLHTRQLCSTIVAAIQDFEITNDFIKKLSIPIFEILIDPELQPWIAKEILRVHSDSVRCSDKAVRRSVIQQKGSYYMGRLLDLIPFGDYEFQSMIVEIMYRMCKREELYEMEKMLCFKNDELRNAFLTIDTRQFDVDTRLFLNVVNNMEKNVISLLCYQVYFDDILLEAPPELDSFKGMWIDFNVKVGTITFFVNNIYSEDDQSPVWGVVTIFSDNISSADICHKINEDEESKKEVIGKFTLKGPCHICNKENHKLSKCRTLVLYSSDVKNLKK</sequence>
<keyword evidence="3" id="KW-1185">Reference proteome</keyword>
<dbReference type="InterPro" id="IPR024835">
    <property type="entry name" value="SYCP2-like"/>
</dbReference>
<dbReference type="Pfam" id="PF18584">
    <property type="entry name" value="SYCP2_SLD"/>
    <property type="match status" value="1"/>
</dbReference>
<proteinExistence type="predicted"/>
<dbReference type="PANTHER" id="PTHR15607:SF12">
    <property type="entry name" value="SYNAPTONEMAL COMPLEX PROTEIN 2"/>
    <property type="match status" value="1"/>
</dbReference>
<reference evidence="2 3" key="1">
    <citation type="journal article" date="2021" name="BMC Biol.">
        <title>Horizontally acquired antibacterial genes associated with adaptive radiation of ladybird beetles.</title>
        <authorList>
            <person name="Li H.S."/>
            <person name="Tang X.F."/>
            <person name="Huang Y.H."/>
            <person name="Xu Z.Y."/>
            <person name="Chen M.L."/>
            <person name="Du X.Y."/>
            <person name="Qiu B.Y."/>
            <person name="Chen P.T."/>
            <person name="Zhang W."/>
            <person name="Slipinski A."/>
            <person name="Escalona H.E."/>
            <person name="Waterhouse R.M."/>
            <person name="Zwick A."/>
            <person name="Pang H."/>
        </authorList>
    </citation>
    <scope>NUCLEOTIDE SEQUENCE [LARGE SCALE GENOMIC DNA]</scope>
    <source>
        <strain evidence="2">SYSU2018</strain>
    </source>
</reference>
<feature type="domain" description="Synaptonemal complex protein 2 Spt16M-like" evidence="1">
    <location>
        <begin position="233"/>
        <end position="338"/>
    </location>
</feature>
<evidence type="ECO:0000313" key="3">
    <source>
        <dbReference type="Proteomes" id="UP001516400"/>
    </source>
</evidence>